<reference evidence="4 5" key="1">
    <citation type="journal article" date="2019" name="Nat. Microbiol.">
        <title>Mediterranean grassland soil C-N compound turnover is dependent on rainfall and depth, and is mediated by genomically divergent microorganisms.</title>
        <authorList>
            <person name="Diamond S."/>
            <person name="Andeer P.F."/>
            <person name="Li Z."/>
            <person name="Crits-Christoph A."/>
            <person name="Burstein D."/>
            <person name="Anantharaman K."/>
            <person name="Lane K.R."/>
            <person name="Thomas B.C."/>
            <person name="Pan C."/>
            <person name="Northen T.R."/>
            <person name="Banfield J.F."/>
        </authorList>
    </citation>
    <scope>NUCLEOTIDE SEQUENCE [LARGE SCALE GENOMIC DNA]</scope>
    <source>
        <strain evidence="4">WS_2</strain>
    </source>
</reference>
<feature type="non-terminal residue" evidence="4">
    <location>
        <position position="427"/>
    </location>
</feature>
<feature type="compositionally biased region" description="Low complexity" evidence="1">
    <location>
        <begin position="19"/>
        <end position="30"/>
    </location>
</feature>
<evidence type="ECO:0000313" key="4">
    <source>
        <dbReference type="EMBL" id="TMQ47021.1"/>
    </source>
</evidence>
<gene>
    <name evidence="4" type="ORF">E6K72_14395</name>
</gene>
<feature type="region of interest" description="Disordered" evidence="1">
    <location>
        <begin position="1"/>
        <end position="30"/>
    </location>
</feature>
<organism evidence="4 5">
    <name type="scientific">Eiseniibacteriota bacterium</name>
    <dbReference type="NCBI Taxonomy" id="2212470"/>
    <lineage>
        <taxon>Bacteria</taxon>
        <taxon>Candidatus Eiseniibacteriota</taxon>
    </lineage>
</organism>
<evidence type="ECO:0000256" key="2">
    <source>
        <dbReference type="SAM" id="Phobius"/>
    </source>
</evidence>
<keyword evidence="2" id="KW-1133">Transmembrane helix</keyword>
<feature type="transmembrane region" description="Helical" evidence="2">
    <location>
        <begin position="338"/>
        <end position="361"/>
    </location>
</feature>
<protein>
    <recommendedName>
        <fullName evidence="3">Glycosyltransferase RgtA/B/C/D-like domain-containing protein</fullName>
    </recommendedName>
</protein>
<feature type="transmembrane region" description="Helical" evidence="2">
    <location>
        <begin position="203"/>
        <end position="226"/>
    </location>
</feature>
<feature type="transmembrane region" description="Helical" evidence="2">
    <location>
        <begin position="150"/>
        <end position="168"/>
    </location>
</feature>
<keyword evidence="2" id="KW-0812">Transmembrane</keyword>
<evidence type="ECO:0000256" key="1">
    <source>
        <dbReference type="SAM" id="MobiDB-lite"/>
    </source>
</evidence>
<sequence>MRARSPNQARRPARVRHQPGAPRAAGVARPAALPENRGAAALPKWIASPGAPWIAVLLAAYGALRFRFVLGLPFLNDDYTILDKVGRASFASLWTAEHPLWGWYRPWARELHFWTLSRLFGPSELPFHAASLVLWLSVLTVYFALVRRILGAPAATIAAAGAATLTAWGGVLSWAAGVQELWMLLFALLFLHAAARRDAALSLLALALALLSKETAAVLPAIAFLYCVVLDGDRPRSALRRVAPQLVVVASWAALHPFLRARLAGHVAERAAASGGPSPVAIALRTMLSVVNLDRWPAPEIGWPAALIVGLPGIALLAAGTAWALARSRPAAPAAGPGASRLAPALFALGLATLGALPLFMPSVGWLSYYALLSALGAWAALAAGLARRPALAIFAVTIVAALQPAHAATPSYEWGSDYFQRRAAFF</sequence>
<dbReference type="Proteomes" id="UP000317716">
    <property type="component" value="Unassembled WGS sequence"/>
</dbReference>
<evidence type="ECO:0000259" key="3">
    <source>
        <dbReference type="Pfam" id="PF13231"/>
    </source>
</evidence>
<dbReference type="Pfam" id="PF13231">
    <property type="entry name" value="PMT_2"/>
    <property type="match status" value="1"/>
</dbReference>
<feature type="transmembrane region" description="Helical" evidence="2">
    <location>
        <begin position="174"/>
        <end position="191"/>
    </location>
</feature>
<feature type="transmembrane region" description="Helical" evidence="2">
    <location>
        <begin position="367"/>
        <end position="387"/>
    </location>
</feature>
<accession>A0A538S6Q1</accession>
<dbReference type="AlphaFoldDB" id="A0A538S6Q1"/>
<feature type="transmembrane region" description="Helical" evidence="2">
    <location>
        <begin position="303"/>
        <end position="326"/>
    </location>
</feature>
<name>A0A538S6Q1_UNCEI</name>
<proteinExistence type="predicted"/>
<feature type="transmembrane region" description="Helical" evidence="2">
    <location>
        <begin position="125"/>
        <end position="145"/>
    </location>
</feature>
<feature type="transmembrane region" description="Helical" evidence="2">
    <location>
        <begin position="45"/>
        <end position="64"/>
    </location>
</feature>
<comment type="caution">
    <text evidence="4">The sequence shown here is derived from an EMBL/GenBank/DDBJ whole genome shotgun (WGS) entry which is preliminary data.</text>
</comment>
<keyword evidence="2" id="KW-0472">Membrane</keyword>
<feature type="domain" description="Glycosyltransferase RgtA/B/C/D-like" evidence="3">
    <location>
        <begin position="114"/>
        <end position="258"/>
    </location>
</feature>
<evidence type="ECO:0000313" key="5">
    <source>
        <dbReference type="Proteomes" id="UP000317716"/>
    </source>
</evidence>
<dbReference type="EMBL" id="VBOS01000554">
    <property type="protein sequence ID" value="TMQ47021.1"/>
    <property type="molecule type" value="Genomic_DNA"/>
</dbReference>
<dbReference type="InterPro" id="IPR038731">
    <property type="entry name" value="RgtA/B/C-like"/>
</dbReference>